<comment type="similarity">
    <text evidence="2">Belongs to the RmuC family.</text>
</comment>
<feature type="coiled-coil region" evidence="5">
    <location>
        <begin position="118"/>
        <end position="159"/>
    </location>
</feature>
<dbReference type="RefSeq" id="WP_251261321.1">
    <property type="nucleotide sequence ID" value="NZ_JAMQGP010000003.1"/>
</dbReference>
<feature type="region of interest" description="Disordered" evidence="6">
    <location>
        <begin position="473"/>
        <end position="494"/>
    </location>
</feature>
<dbReference type="EMBL" id="JAMQGP010000003">
    <property type="protein sequence ID" value="MCM2679911.1"/>
    <property type="molecule type" value="Genomic_DNA"/>
</dbReference>
<keyword evidence="7" id="KW-0472">Membrane</keyword>
<comment type="caution">
    <text evidence="8">The sequence shown here is derived from an EMBL/GenBank/DDBJ whole genome shotgun (WGS) entry which is preliminary data.</text>
</comment>
<organism evidence="8 9">
    <name type="scientific">Echinimonas agarilytica</name>
    <dbReference type="NCBI Taxonomy" id="1215918"/>
    <lineage>
        <taxon>Bacteria</taxon>
        <taxon>Pseudomonadati</taxon>
        <taxon>Pseudomonadota</taxon>
        <taxon>Gammaproteobacteria</taxon>
        <taxon>Alteromonadales</taxon>
        <taxon>Echinimonadaceae</taxon>
        <taxon>Echinimonas</taxon>
    </lineage>
</organism>
<gene>
    <name evidence="8" type="primary">rmuC</name>
    <name evidence="8" type="ORF">NAF29_09560</name>
</gene>
<keyword evidence="7" id="KW-0812">Transmembrane</keyword>
<sequence length="494" mass="56067">MLQSLTPQLWLALAVSSSVVVGLFTWLFTRSLWKTRVDAIQQLNEQQLLALQQAHQGLNSDYAVAKDSMTQLQNSRSQLQVEIARLEASEKASFRQIDQLQVVEQEFKHNEIKLQQHLSDVLRERDTLQERYQNQTEALTEKQRLLEASEQRLAQEFENLANRIFEKKTQAFQASSENGLEALLKPFREQISGFQQQVSQKNEADLAQQALLKKELDDLKTLNLKMSDDAINLTKALKGDSKTQGNWGEVVLQRLLDQSGLKQGREYELQVALKNEHGKRYQPDVIIHLPQEKDIIIDSKVSLTAYEKLSSSDDEEIKKQALQQHVASVRGHIRELSAKNYQDLEGVRTLDYVLMFVPIEAAFVAALETQSDLIKHALDNNIMLVSPTNLMVALRTINNIWRVEQQNQNALEIAQRAGKLYDKFVGFIEDLDKVGVALGRATKDYESAKNKLESGTGNLVRQATLLKELGVRSNKQIDSSTVEKSSSENSQKET</sequence>
<evidence type="ECO:0000256" key="1">
    <source>
        <dbReference type="ARBA" id="ARBA00003416"/>
    </source>
</evidence>
<protein>
    <submittedName>
        <fullName evidence="8">DNA recombination protein RmuC</fullName>
    </submittedName>
</protein>
<evidence type="ECO:0000256" key="5">
    <source>
        <dbReference type="SAM" id="Coils"/>
    </source>
</evidence>
<dbReference type="Proteomes" id="UP001165393">
    <property type="component" value="Unassembled WGS sequence"/>
</dbReference>
<keyword evidence="3 5" id="KW-0175">Coiled coil</keyword>
<evidence type="ECO:0000313" key="8">
    <source>
        <dbReference type="EMBL" id="MCM2679911.1"/>
    </source>
</evidence>
<dbReference type="PANTHER" id="PTHR30563:SF0">
    <property type="entry name" value="DNA RECOMBINATION PROTEIN RMUC"/>
    <property type="match status" value="1"/>
</dbReference>
<evidence type="ECO:0000256" key="3">
    <source>
        <dbReference type="ARBA" id="ARBA00023054"/>
    </source>
</evidence>
<dbReference type="GO" id="GO:0006310">
    <property type="term" value="P:DNA recombination"/>
    <property type="evidence" value="ECO:0007669"/>
    <property type="project" value="UniProtKB-KW"/>
</dbReference>
<keyword evidence="7" id="KW-1133">Transmembrane helix</keyword>
<reference evidence="8 9" key="1">
    <citation type="journal article" date="2013" name="Antonie Van Leeuwenhoek">
        <title>Echinimonas agarilytica gen. nov., sp. nov., a new gammaproteobacterium isolated from the sea urchin Strongylocentrotus intermedius.</title>
        <authorList>
            <person name="Nedashkovskaya O.I."/>
            <person name="Stenkova A.M."/>
            <person name="Zhukova N.V."/>
            <person name="Van Trappen S."/>
            <person name="Lee J.S."/>
            <person name="Kim S.B."/>
        </authorList>
    </citation>
    <scope>NUCLEOTIDE SEQUENCE [LARGE SCALE GENOMIC DNA]</scope>
    <source>
        <strain evidence="8 9">KMM 6351</strain>
    </source>
</reference>
<dbReference type="AlphaFoldDB" id="A0AA41W772"/>
<feature type="compositionally biased region" description="Low complexity" evidence="6">
    <location>
        <begin position="479"/>
        <end position="494"/>
    </location>
</feature>
<evidence type="ECO:0000256" key="7">
    <source>
        <dbReference type="SAM" id="Phobius"/>
    </source>
</evidence>
<name>A0AA41W772_9GAMM</name>
<evidence type="ECO:0000313" key="9">
    <source>
        <dbReference type="Proteomes" id="UP001165393"/>
    </source>
</evidence>
<feature type="transmembrane region" description="Helical" evidence="7">
    <location>
        <begin position="9"/>
        <end position="28"/>
    </location>
</feature>
<keyword evidence="4" id="KW-0233">DNA recombination</keyword>
<dbReference type="PANTHER" id="PTHR30563">
    <property type="entry name" value="DNA RECOMBINATION PROTEIN RMUC"/>
    <property type="match status" value="1"/>
</dbReference>
<evidence type="ECO:0000256" key="2">
    <source>
        <dbReference type="ARBA" id="ARBA00009840"/>
    </source>
</evidence>
<proteinExistence type="inferred from homology"/>
<keyword evidence="9" id="KW-1185">Reference proteome</keyword>
<dbReference type="Pfam" id="PF02646">
    <property type="entry name" value="RmuC"/>
    <property type="match status" value="1"/>
</dbReference>
<comment type="function">
    <text evidence="1">Involved in DNA recombination.</text>
</comment>
<dbReference type="InterPro" id="IPR003798">
    <property type="entry name" value="DNA_recombination_RmuC"/>
</dbReference>
<accession>A0AA41W772</accession>
<evidence type="ECO:0000256" key="4">
    <source>
        <dbReference type="ARBA" id="ARBA00023172"/>
    </source>
</evidence>
<evidence type="ECO:0000256" key="6">
    <source>
        <dbReference type="SAM" id="MobiDB-lite"/>
    </source>
</evidence>